<sequence>MKTEIVQEIFEKLHSLGLDPTLGGASDITVNCQLLDAKGGSGSKTITYENAVLVDEKEKAIFLYEKTAEKSKGFSFGSNSESSFQSGKTLSRHVKGVFVGTNGAQVSYDFDIGEISKTIKSVAETHGLKFKSVIRRKSAES</sequence>
<organism evidence="1">
    <name type="scientific">freshwater metagenome</name>
    <dbReference type="NCBI Taxonomy" id="449393"/>
    <lineage>
        <taxon>unclassified sequences</taxon>
        <taxon>metagenomes</taxon>
        <taxon>ecological metagenomes</taxon>
    </lineage>
</organism>
<evidence type="ECO:0000313" key="1">
    <source>
        <dbReference type="EMBL" id="CAB5106420.1"/>
    </source>
</evidence>
<protein>
    <submittedName>
        <fullName evidence="1">Unannotated protein</fullName>
    </submittedName>
</protein>
<proteinExistence type="predicted"/>
<accession>A0A6J7VM68</accession>
<dbReference type="EMBL" id="CAFBRV010000013">
    <property type="protein sequence ID" value="CAB5106420.1"/>
    <property type="molecule type" value="Genomic_DNA"/>
</dbReference>
<reference evidence="1" key="1">
    <citation type="submission" date="2020-05" db="EMBL/GenBank/DDBJ databases">
        <authorList>
            <person name="Chiriac C."/>
            <person name="Salcher M."/>
            <person name="Ghai R."/>
            <person name="Kavagutti S V."/>
        </authorList>
    </citation>
    <scope>NUCLEOTIDE SEQUENCE</scope>
</reference>
<dbReference type="AlphaFoldDB" id="A0A6J7VM68"/>
<name>A0A6J7VM68_9ZZZZ</name>
<gene>
    <name evidence="1" type="ORF">UFOPK4410_00270</name>
</gene>